<evidence type="ECO:0000256" key="1">
    <source>
        <dbReference type="SAM" id="MobiDB-lite"/>
    </source>
</evidence>
<evidence type="ECO:0008006" key="4">
    <source>
        <dbReference type="Google" id="ProtNLM"/>
    </source>
</evidence>
<dbReference type="Proteomes" id="UP000315252">
    <property type="component" value="Unassembled WGS sequence"/>
</dbReference>
<dbReference type="AlphaFoldDB" id="A0A545TSX3"/>
<dbReference type="Pfam" id="PF16510">
    <property type="entry name" value="P22_portal"/>
    <property type="match status" value="1"/>
</dbReference>
<keyword evidence="3" id="KW-1185">Reference proteome</keyword>
<evidence type="ECO:0000313" key="3">
    <source>
        <dbReference type="Proteomes" id="UP000315252"/>
    </source>
</evidence>
<accession>A0A545TSX3</accession>
<gene>
    <name evidence="2" type="ORF">FKG95_09015</name>
</gene>
<dbReference type="RefSeq" id="WP_142896038.1">
    <property type="nucleotide sequence ID" value="NZ_ML660054.1"/>
</dbReference>
<feature type="region of interest" description="Disordered" evidence="1">
    <location>
        <begin position="1"/>
        <end position="21"/>
    </location>
</feature>
<protein>
    <recommendedName>
        <fullName evidence="4">Portal protein</fullName>
    </recommendedName>
</protein>
<proteinExistence type="predicted"/>
<evidence type="ECO:0000313" key="2">
    <source>
        <dbReference type="EMBL" id="TQV80325.1"/>
    </source>
</evidence>
<comment type="caution">
    <text evidence="2">The sequence shown here is derived from an EMBL/GenBank/DDBJ whole genome shotgun (WGS) entry which is preliminary data.</text>
</comment>
<name>A0A545TSX3_9PROT</name>
<sequence length="686" mass="77948">MTAEYATDTAVSEPPKEPKNDEDLLVLARERHERSWQYEDNNHEQMVDDMEFAGADRIGGQWDERVRQEREQDNRPVLTFNHIPKYIRQVTGDIRLNKPAIKVRPVDSGSDPEVAKIYTGLIRNIEQRSFATTAYITAAENTAKCGQGHWRITTEYASDDVFDQDLWVRRIRNPLSVFFDPDAQEVTREDARWCFVLEEYSEEEFKATWPKARMENFEGEHNREWSTRWYKNKTITVAEYWFKRDVKKQLTKYPDGRVVDSTGWTAEEKAAAEEEAGQWAEAQLQAGNSRALGMGLMTREVDGHDVMRAVINGAEVLEQPRKWPGKYIPIIPMIGEETYINDRVIRHGIVRHMKDAQRVYNYDRSAMVELISLQPKAPYIVTPAQIAGFEDLYERANTDNMPYLLYNPDDKNPGPPKRERTPEFPVALAQSAQIALEDMNGVTGIYPAALGQQSNETSGKAIIARERQGDVGTFVYMDNLSQSIGYTGRQLVDLIPKIYDGERIIRVLGEDDTEELMQVNALDPETGAIINDLGTGKYDVIVNSGPSFSTKRQESADTMIELMKSNPEIANQISDLFIKNLDLPEGDEMVKRIRKTMIAQGLIEPDPEQGEEMPPEPGPDPDMIEAEAKVMETEAKAEKTLAEAEGQQIQNEQAMVNMQMERLMRSGALELAVQQILIHRGIVPNG</sequence>
<reference evidence="2 3" key="1">
    <citation type="submission" date="2019-06" db="EMBL/GenBank/DDBJ databases">
        <title>Whole genome sequence for Rhodospirillaceae sp. R148.</title>
        <authorList>
            <person name="Wang G."/>
        </authorList>
    </citation>
    <scope>NUCLEOTIDE SEQUENCE [LARGE SCALE GENOMIC DNA]</scope>
    <source>
        <strain evidence="2 3">R148</strain>
    </source>
</reference>
<dbReference type="OrthoDB" id="1632915at2"/>
<dbReference type="InterPro" id="IPR032427">
    <property type="entry name" value="P22_portal"/>
</dbReference>
<dbReference type="EMBL" id="VHSH01000003">
    <property type="protein sequence ID" value="TQV80325.1"/>
    <property type="molecule type" value="Genomic_DNA"/>
</dbReference>
<organism evidence="2 3">
    <name type="scientific">Denitrobaculum tricleocarpae</name>
    <dbReference type="NCBI Taxonomy" id="2591009"/>
    <lineage>
        <taxon>Bacteria</taxon>
        <taxon>Pseudomonadati</taxon>
        <taxon>Pseudomonadota</taxon>
        <taxon>Alphaproteobacteria</taxon>
        <taxon>Rhodospirillales</taxon>
        <taxon>Rhodospirillaceae</taxon>
        <taxon>Denitrobaculum</taxon>
    </lineage>
</organism>